<evidence type="ECO:0000313" key="2">
    <source>
        <dbReference type="Proteomes" id="UP001151760"/>
    </source>
</evidence>
<accession>A0ABQ5AGU5</accession>
<reference evidence="1" key="1">
    <citation type="journal article" date="2022" name="Int. J. Mol. Sci.">
        <title>Draft Genome of Tanacetum Coccineum: Genomic Comparison of Closely Related Tanacetum-Family Plants.</title>
        <authorList>
            <person name="Yamashiro T."/>
            <person name="Shiraishi A."/>
            <person name="Nakayama K."/>
            <person name="Satake H."/>
        </authorList>
    </citation>
    <scope>NUCLEOTIDE SEQUENCE</scope>
</reference>
<sequence>MVHELCAKGIRMNEEKFGLFQAMDGYGSCPDVEGAREKEYGWLCEFT</sequence>
<organism evidence="1 2">
    <name type="scientific">Tanacetum coccineum</name>
    <dbReference type="NCBI Taxonomy" id="301880"/>
    <lineage>
        <taxon>Eukaryota</taxon>
        <taxon>Viridiplantae</taxon>
        <taxon>Streptophyta</taxon>
        <taxon>Embryophyta</taxon>
        <taxon>Tracheophyta</taxon>
        <taxon>Spermatophyta</taxon>
        <taxon>Magnoliopsida</taxon>
        <taxon>eudicotyledons</taxon>
        <taxon>Gunneridae</taxon>
        <taxon>Pentapetalae</taxon>
        <taxon>asterids</taxon>
        <taxon>campanulids</taxon>
        <taxon>Asterales</taxon>
        <taxon>Asteraceae</taxon>
        <taxon>Asteroideae</taxon>
        <taxon>Anthemideae</taxon>
        <taxon>Anthemidinae</taxon>
        <taxon>Tanacetum</taxon>
    </lineage>
</organism>
<dbReference type="EMBL" id="BQNB010012306">
    <property type="protein sequence ID" value="GJT01895.1"/>
    <property type="molecule type" value="Genomic_DNA"/>
</dbReference>
<feature type="non-terminal residue" evidence="1">
    <location>
        <position position="1"/>
    </location>
</feature>
<name>A0ABQ5AGU5_9ASTR</name>
<reference evidence="1" key="2">
    <citation type="submission" date="2022-01" db="EMBL/GenBank/DDBJ databases">
        <authorList>
            <person name="Yamashiro T."/>
            <person name="Shiraishi A."/>
            <person name="Satake H."/>
            <person name="Nakayama K."/>
        </authorList>
    </citation>
    <scope>NUCLEOTIDE SEQUENCE</scope>
</reference>
<evidence type="ECO:0000313" key="1">
    <source>
        <dbReference type="EMBL" id="GJT01895.1"/>
    </source>
</evidence>
<dbReference type="Proteomes" id="UP001151760">
    <property type="component" value="Unassembled WGS sequence"/>
</dbReference>
<protein>
    <recommendedName>
        <fullName evidence="3">Reverse transcriptase</fullName>
    </recommendedName>
</protein>
<keyword evidence="2" id="KW-1185">Reference proteome</keyword>
<evidence type="ECO:0008006" key="3">
    <source>
        <dbReference type="Google" id="ProtNLM"/>
    </source>
</evidence>
<comment type="caution">
    <text evidence="1">The sequence shown here is derived from an EMBL/GenBank/DDBJ whole genome shotgun (WGS) entry which is preliminary data.</text>
</comment>
<gene>
    <name evidence="1" type="ORF">Tco_0823064</name>
</gene>
<proteinExistence type="predicted"/>